<name>A0A073IP95_9BACT</name>
<evidence type="ECO:0000313" key="3">
    <source>
        <dbReference type="Proteomes" id="UP000027665"/>
    </source>
</evidence>
<keyword evidence="1" id="KW-0812">Transmembrane</keyword>
<feature type="transmembrane region" description="Helical" evidence="1">
    <location>
        <begin position="50"/>
        <end position="73"/>
    </location>
</feature>
<evidence type="ECO:0000313" key="2">
    <source>
        <dbReference type="EMBL" id="KEJ91524.1"/>
    </source>
</evidence>
<organism evidence="2 3">
    <name type="scientific">Synergistes jonesii</name>
    <dbReference type="NCBI Taxonomy" id="2754"/>
    <lineage>
        <taxon>Bacteria</taxon>
        <taxon>Thermotogati</taxon>
        <taxon>Synergistota</taxon>
        <taxon>Synergistia</taxon>
        <taxon>Synergistales</taxon>
        <taxon>Synergistaceae</taxon>
        <taxon>Synergistes</taxon>
    </lineage>
</organism>
<dbReference type="AlphaFoldDB" id="A0A073IP95"/>
<reference evidence="2 3" key="1">
    <citation type="submission" date="2014-04" db="EMBL/GenBank/DDBJ databases">
        <title>Draft Genome Sequence of Synergistes jonesii.</title>
        <authorList>
            <person name="Coil D.A."/>
            <person name="Eisen J.A."/>
            <person name="Holland-Moritz H.E."/>
        </authorList>
    </citation>
    <scope>NUCLEOTIDE SEQUENCE [LARGE SCALE GENOMIC DNA]</scope>
    <source>
        <strain evidence="2 3">78-1</strain>
    </source>
</reference>
<protein>
    <submittedName>
        <fullName evidence="2">Flagellar biosynthesis protein FliR</fullName>
    </submittedName>
</protein>
<gene>
    <name evidence="2" type="ORF">EH55_09980</name>
</gene>
<evidence type="ECO:0000256" key="1">
    <source>
        <dbReference type="SAM" id="Phobius"/>
    </source>
</evidence>
<keyword evidence="2" id="KW-0966">Cell projection</keyword>
<keyword evidence="2" id="KW-0282">Flagellum</keyword>
<dbReference type="Proteomes" id="UP000027665">
    <property type="component" value="Unassembled WGS sequence"/>
</dbReference>
<dbReference type="EMBL" id="JMKI01000047">
    <property type="protein sequence ID" value="KEJ91524.1"/>
    <property type="molecule type" value="Genomic_DNA"/>
</dbReference>
<dbReference type="eggNOG" id="ENOG50336P4">
    <property type="taxonomic scope" value="Bacteria"/>
</dbReference>
<dbReference type="STRING" id="2754.EH55_09980"/>
<sequence>MFKNIPSVNIQAFAALALFCVSLFLARMIVNIQSGKWPGNEMWITYLRVVLGFTFAASIGLGFYSFAGIDILFGRGGL</sequence>
<keyword evidence="1" id="KW-1133">Transmembrane helix</keyword>
<accession>A0A073IP95</accession>
<keyword evidence="3" id="KW-1185">Reference proteome</keyword>
<keyword evidence="2" id="KW-0969">Cilium</keyword>
<feature type="transmembrane region" description="Helical" evidence="1">
    <location>
        <begin position="12"/>
        <end position="30"/>
    </location>
</feature>
<comment type="caution">
    <text evidence="2">The sequence shown here is derived from an EMBL/GenBank/DDBJ whole genome shotgun (WGS) entry which is preliminary data.</text>
</comment>
<keyword evidence="1" id="KW-0472">Membrane</keyword>
<proteinExistence type="predicted"/>